<gene>
    <name evidence="1" type="ORF">POM88_024058</name>
</gene>
<organism evidence="1 2">
    <name type="scientific">Heracleum sosnowskyi</name>
    <dbReference type="NCBI Taxonomy" id="360622"/>
    <lineage>
        <taxon>Eukaryota</taxon>
        <taxon>Viridiplantae</taxon>
        <taxon>Streptophyta</taxon>
        <taxon>Embryophyta</taxon>
        <taxon>Tracheophyta</taxon>
        <taxon>Spermatophyta</taxon>
        <taxon>Magnoliopsida</taxon>
        <taxon>eudicotyledons</taxon>
        <taxon>Gunneridae</taxon>
        <taxon>Pentapetalae</taxon>
        <taxon>asterids</taxon>
        <taxon>campanulids</taxon>
        <taxon>Apiales</taxon>
        <taxon>Apiaceae</taxon>
        <taxon>Apioideae</taxon>
        <taxon>apioid superclade</taxon>
        <taxon>Tordylieae</taxon>
        <taxon>Tordyliinae</taxon>
        <taxon>Heracleum</taxon>
    </lineage>
</organism>
<dbReference type="AlphaFoldDB" id="A0AAD8IKJ7"/>
<reference evidence="1" key="2">
    <citation type="submission" date="2023-05" db="EMBL/GenBank/DDBJ databases">
        <authorList>
            <person name="Schelkunov M.I."/>
        </authorList>
    </citation>
    <scope>NUCLEOTIDE SEQUENCE</scope>
    <source>
        <strain evidence="1">Hsosn_3</strain>
        <tissue evidence="1">Leaf</tissue>
    </source>
</reference>
<keyword evidence="2" id="KW-1185">Reference proteome</keyword>
<sequence>MKLSTDLDQIKALAKNSDSLASISSPFHKLKCVKLPKEYAESSIPSAFRSYLLSCSPGATIVTSLRRRSKLLDLQALRMVKLMTEIQNAFGTNLAAGFIGDDLLSGP</sequence>
<accession>A0AAD8IKJ7</accession>
<dbReference type="Proteomes" id="UP001237642">
    <property type="component" value="Unassembled WGS sequence"/>
</dbReference>
<name>A0AAD8IKJ7_9APIA</name>
<comment type="caution">
    <text evidence="1">The sequence shown here is derived from an EMBL/GenBank/DDBJ whole genome shotgun (WGS) entry which is preliminary data.</text>
</comment>
<proteinExistence type="predicted"/>
<evidence type="ECO:0000313" key="1">
    <source>
        <dbReference type="EMBL" id="KAK1386323.1"/>
    </source>
</evidence>
<dbReference type="EMBL" id="JAUIZM010000005">
    <property type="protein sequence ID" value="KAK1386323.1"/>
    <property type="molecule type" value="Genomic_DNA"/>
</dbReference>
<evidence type="ECO:0000313" key="2">
    <source>
        <dbReference type="Proteomes" id="UP001237642"/>
    </source>
</evidence>
<reference evidence="1" key="1">
    <citation type="submission" date="2023-02" db="EMBL/GenBank/DDBJ databases">
        <title>Genome of toxic invasive species Heracleum sosnowskyi carries increased number of genes despite the absence of recent whole-genome duplications.</title>
        <authorList>
            <person name="Schelkunov M."/>
            <person name="Shtratnikova V."/>
            <person name="Makarenko M."/>
            <person name="Klepikova A."/>
            <person name="Omelchenko D."/>
            <person name="Novikova G."/>
            <person name="Obukhova E."/>
            <person name="Bogdanov V."/>
            <person name="Penin A."/>
            <person name="Logacheva M."/>
        </authorList>
    </citation>
    <scope>NUCLEOTIDE SEQUENCE</scope>
    <source>
        <strain evidence="1">Hsosn_3</strain>
        <tissue evidence="1">Leaf</tissue>
    </source>
</reference>
<protein>
    <submittedName>
        <fullName evidence="1">Uncharacterized protein</fullName>
    </submittedName>
</protein>